<evidence type="ECO:0000313" key="3">
    <source>
        <dbReference type="Proteomes" id="UP001301140"/>
    </source>
</evidence>
<keyword evidence="3" id="KW-1185">Reference proteome</keyword>
<evidence type="ECO:0000259" key="1">
    <source>
        <dbReference type="Pfam" id="PF02589"/>
    </source>
</evidence>
<feature type="domain" description="LUD" evidence="1">
    <location>
        <begin position="100"/>
        <end position="222"/>
    </location>
</feature>
<organism evidence="2 3">
    <name type="scientific">Marinimicrococcus flavescens</name>
    <dbReference type="NCBI Taxonomy" id="3031815"/>
    <lineage>
        <taxon>Bacteria</taxon>
        <taxon>Pseudomonadati</taxon>
        <taxon>Pseudomonadota</taxon>
        <taxon>Alphaproteobacteria</taxon>
        <taxon>Geminicoccales</taxon>
        <taxon>Geminicoccaceae</taxon>
        <taxon>Marinimicrococcus</taxon>
    </lineage>
</organism>
<dbReference type="RefSeq" id="WP_327787551.1">
    <property type="nucleotide sequence ID" value="NZ_JARGEQ010000008.1"/>
</dbReference>
<dbReference type="AlphaFoldDB" id="A0AAP3UY27"/>
<dbReference type="InterPro" id="IPR003741">
    <property type="entry name" value="LUD_dom"/>
</dbReference>
<dbReference type="EMBL" id="JARGEQ010000008">
    <property type="protein sequence ID" value="MDF1585141.1"/>
    <property type="molecule type" value="Genomic_DNA"/>
</dbReference>
<sequence length="234" mass="25339">MSAARDAILARLRQAIGRTGEEQAKAVETVRARLDNPRPNLVPAHTRLDREGRVALFCEKALAVSAEVERLARLTDAPAAVSAFLRRHDLPQKMVMAPEPMLDLAEWEQQPLLRVRRGTAAPDDAVGLTVAVAGIAETGTLMLASSREQPTLLAFLPETVIALLQAEDIDGAYEDSWQRLREGLGRPPRSVNLVTGPSRTGDVGQKIELGAHGPRRLLVLVVEEAFGEAGDAPR</sequence>
<dbReference type="Proteomes" id="UP001301140">
    <property type="component" value="Unassembled WGS sequence"/>
</dbReference>
<comment type="caution">
    <text evidence="2">The sequence shown here is derived from an EMBL/GenBank/DDBJ whole genome shotgun (WGS) entry which is preliminary data.</text>
</comment>
<proteinExistence type="predicted"/>
<dbReference type="InterPro" id="IPR024185">
    <property type="entry name" value="FTHF_cligase-like_sf"/>
</dbReference>
<dbReference type="SUPFAM" id="SSF100950">
    <property type="entry name" value="NagB/RpiA/CoA transferase-like"/>
    <property type="match status" value="1"/>
</dbReference>
<reference evidence="2 3" key="1">
    <citation type="submission" date="2023-03" db="EMBL/GenBank/DDBJ databases">
        <title>YIM 152171 draft genome.</title>
        <authorList>
            <person name="Yang Z."/>
        </authorList>
    </citation>
    <scope>NUCLEOTIDE SEQUENCE [LARGE SCALE GENOMIC DNA]</scope>
    <source>
        <strain evidence="2 3">YIM 152171</strain>
    </source>
</reference>
<dbReference type="Gene3D" id="3.40.50.10420">
    <property type="entry name" value="NagB/RpiA/CoA transferase-like"/>
    <property type="match status" value="1"/>
</dbReference>
<accession>A0AAP3UY27</accession>
<gene>
    <name evidence="2" type="ORF">PZ740_01925</name>
</gene>
<dbReference type="PANTHER" id="PTHR43682">
    <property type="entry name" value="LACTATE UTILIZATION PROTEIN C"/>
    <property type="match status" value="1"/>
</dbReference>
<protein>
    <submittedName>
        <fullName evidence="2">LUD domain-containing protein</fullName>
    </submittedName>
</protein>
<evidence type="ECO:0000313" key="2">
    <source>
        <dbReference type="EMBL" id="MDF1585141.1"/>
    </source>
</evidence>
<name>A0AAP3UY27_9PROT</name>
<dbReference type="Pfam" id="PF02589">
    <property type="entry name" value="LUD_dom"/>
    <property type="match status" value="1"/>
</dbReference>
<dbReference type="PANTHER" id="PTHR43682:SF1">
    <property type="entry name" value="LACTATE UTILIZATION PROTEIN C"/>
    <property type="match status" value="1"/>
</dbReference>
<dbReference type="InterPro" id="IPR037171">
    <property type="entry name" value="NagB/RpiA_transferase-like"/>
</dbReference>